<organism evidence="1">
    <name type="scientific">freshwater metagenome</name>
    <dbReference type="NCBI Taxonomy" id="449393"/>
    <lineage>
        <taxon>unclassified sequences</taxon>
        <taxon>metagenomes</taxon>
        <taxon>ecological metagenomes</taxon>
    </lineage>
</organism>
<dbReference type="InterPro" id="IPR043129">
    <property type="entry name" value="ATPase_NBD"/>
</dbReference>
<accession>A0A6J6WSK6</accession>
<sequence>MTIALAVDVGATAIKWQPFGDDGELRSARRRRTPSPCYPDELVAIISERVKHHQATFIAVGFPGDVIDGVVTDPANLARVAGPGSPIDSAAALAWQNFTLRETIAETTGARCLVVNDAVATAAGCDVQSGRHLVITLGTGLGVALAADGMLLNIDDVGGRMFGDLTFDETVGEAARANDPVVWIKSVVAVIAHLREQFDVGTIHVAGGNAKRLSPQEFAWLNLPVIIERSMPALVGLNRLRLAYPTA</sequence>
<protein>
    <submittedName>
        <fullName evidence="1">Unannotated protein</fullName>
    </submittedName>
</protein>
<name>A0A6J6WSK6_9ZZZZ</name>
<dbReference type="EMBL" id="CAFAAB010000081">
    <property type="protein sequence ID" value="CAB4785257.1"/>
    <property type="molecule type" value="Genomic_DNA"/>
</dbReference>
<reference evidence="1" key="1">
    <citation type="submission" date="2020-05" db="EMBL/GenBank/DDBJ databases">
        <authorList>
            <person name="Chiriac C."/>
            <person name="Salcher M."/>
            <person name="Ghai R."/>
            <person name="Kavagutti S V."/>
        </authorList>
    </citation>
    <scope>NUCLEOTIDE SEQUENCE</scope>
</reference>
<proteinExistence type="predicted"/>
<dbReference type="InterPro" id="IPR000600">
    <property type="entry name" value="ROK"/>
</dbReference>
<gene>
    <name evidence="1" type="ORF">UFOPK2958_00795</name>
</gene>
<dbReference type="AlphaFoldDB" id="A0A6J6WSK6"/>
<dbReference type="SUPFAM" id="SSF53067">
    <property type="entry name" value="Actin-like ATPase domain"/>
    <property type="match status" value="1"/>
</dbReference>
<evidence type="ECO:0000313" key="1">
    <source>
        <dbReference type="EMBL" id="CAB4785257.1"/>
    </source>
</evidence>
<dbReference type="Pfam" id="PF00480">
    <property type="entry name" value="ROK"/>
    <property type="match status" value="1"/>
</dbReference>
<dbReference type="Gene3D" id="3.30.420.40">
    <property type="match status" value="2"/>
</dbReference>